<dbReference type="InterPro" id="IPR036873">
    <property type="entry name" value="Rhodanese-like_dom_sf"/>
</dbReference>
<dbReference type="GO" id="GO:0043828">
    <property type="term" value="F:tRNA 2-selenouridine synthase activity"/>
    <property type="evidence" value="ECO:0007669"/>
    <property type="project" value="InterPro"/>
</dbReference>
<dbReference type="PANTHER" id="PTHR30401">
    <property type="entry name" value="TRNA 2-SELENOURIDINE SYNTHASE"/>
    <property type="match status" value="1"/>
</dbReference>
<evidence type="ECO:0000256" key="1">
    <source>
        <dbReference type="ARBA" id="ARBA00023266"/>
    </source>
</evidence>
<dbReference type="PATRIC" id="fig|1304284.3.peg.675"/>
<dbReference type="SUPFAM" id="SSF52821">
    <property type="entry name" value="Rhodanese/Cell cycle control phosphatase"/>
    <property type="match status" value="1"/>
</dbReference>
<dbReference type="GO" id="GO:0002098">
    <property type="term" value="P:tRNA wobble uridine modification"/>
    <property type="evidence" value="ECO:0007669"/>
    <property type="project" value="InterPro"/>
</dbReference>
<dbReference type="Pfam" id="PF00581">
    <property type="entry name" value="Rhodanese"/>
    <property type="match status" value="1"/>
</dbReference>
<proteinExistence type="predicted"/>
<dbReference type="InterPro" id="IPR027417">
    <property type="entry name" value="P-loop_NTPase"/>
</dbReference>
<protein>
    <submittedName>
        <fullName evidence="3">Selenophosphate-dependent tRNA 2-selenouridine synthase</fullName>
    </submittedName>
</protein>
<keyword evidence="4" id="KW-1185">Reference proteome</keyword>
<dbReference type="PROSITE" id="PS50206">
    <property type="entry name" value="RHODANESE_3"/>
    <property type="match status" value="1"/>
</dbReference>
<evidence type="ECO:0000313" key="4">
    <source>
        <dbReference type="Proteomes" id="UP000013378"/>
    </source>
</evidence>
<dbReference type="AlphaFoldDB" id="R1AX46"/>
<sequence length="348" mass="40947">MIKKVGIDEILKKRNVEFIDVRSEKEFCADTIPGAINLPILNDREREKIGYLYKQVDKEKAKEKGIEYASSKLSVIYKKVREIKEKNKDIALFCYRGGMRSNSVASVLNTMGIDVYLIEGGYKAYRKYVVENLDYHINRLNFIVLHGYTGVGKTKILRILKNRNEPIIDLELLAKNKGSVFGNIGYNDSCVTQKNFETKLFWALMNIKTNYVFIESESKRIGKILLPEKLYNKMEKGTHVLLKTTLENRIQNISDDYLNDNIFKEKSTIIKAINKLRKRLSNKLVDELIKKIKDDEYNYVIEKLMLHYYDPLYKYSIDKVNKYDKIIEYKEINKCVEELIFYKRYIVI</sequence>
<dbReference type="NCBIfam" id="TIGR03167">
    <property type="entry name" value="tRNA_sel_U_synt"/>
    <property type="match status" value="1"/>
</dbReference>
<dbReference type="eggNOG" id="COG2603">
    <property type="taxonomic scope" value="Bacteria"/>
</dbReference>
<dbReference type="EMBL" id="ARZA01000067">
    <property type="protein sequence ID" value="EOD01242.1"/>
    <property type="molecule type" value="Genomic_DNA"/>
</dbReference>
<comment type="caution">
    <text evidence="3">The sequence shown here is derived from an EMBL/GenBank/DDBJ whole genome shotgun (WGS) entry which is preliminary data.</text>
</comment>
<dbReference type="Proteomes" id="UP000013378">
    <property type="component" value="Unassembled WGS sequence"/>
</dbReference>
<gene>
    <name evidence="3" type="ORF">L21TH_0687</name>
</gene>
<accession>R1AX46</accession>
<dbReference type="OrthoDB" id="9808735at2"/>
<dbReference type="STRING" id="1304284.L21TH_0687"/>
<dbReference type="SMART" id="SM00450">
    <property type="entry name" value="RHOD"/>
    <property type="match status" value="1"/>
</dbReference>
<dbReference type="PANTHER" id="PTHR30401:SF0">
    <property type="entry name" value="TRNA 2-SELENOURIDINE SYNTHASE"/>
    <property type="match status" value="1"/>
</dbReference>
<evidence type="ECO:0000313" key="3">
    <source>
        <dbReference type="EMBL" id="EOD01242.1"/>
    </source>
</evidence>
<keyword evidence="1" id="KW-0711">Selenium</keyword>
<dbReference type="InterPro" id="IPR017582">
    <property type="entry name" value="SelU"/>
</dbReference>
<organism evidence="3 4">
    <name type="scientific">Caldisalinibacter kiritimatiensis</name>
    <dbReference type="NCBI Taxonomy" id="1304284"/>
    <lineage>
        <taxon>Bacteria</taxon>
        <taxon>Bacillati</taxon>
        <taxon>Bacillota</taxon>
        <taxon>Tissierellia</taxon>
        <taxon>Tissierellales</taxon>
        <taxon>Thermohalobacteraceae</taxon>
        <taxon>Caldisalinibacter</taxon>
    </lineage>
</organism>
<dbReference type="NCBIfam" id="NF008752">
    <property type="entry name" value="PRK11784.1-4"/>
    <property type="match status" value="1"/>
</dbReference>
<evidence type="ECO:0000259" key="2">
    <source>
        <dbReference type="PROSITE" id="PS50206"/>
    </source>
</evidence>
<feature type="domain" description="Rhodanese" evidence="2">
    <location>
        <begin position="12"/>
        <end position="130"/>
    </location>
</feature>
<dbReference type="RefSeq" id="WP_006308957.1">
    <property type="nucleotide sequence ID" value="NZ_ARZA01000067.1"/>
</dbReference>
<dbReference type="Gene3D" id="3.40.250.10">
    <property type="entry name" value="Rhodanese-like domain"/>
    <property type="match status" value="1"/>
</dbReference>
<dbReference type="InterPro" id="IPR058840">
    <property type="entry name" value="AAA_SelU"/>
</dbReference>
<dbReference type="InterPro" id="IPR001763">
    <property type="entry name" value="Rhodanese-like_dom"/>
</dbReference>
<dbReference type="Pfam" id="PF26341">
    <property type="entry name" value="AAA_SelU"/>
    <property type="match status" value="1"/>
</dbReference>
<dbReference type="SUPFAM" id="SSF52540">
    <property type="entry name" value="P-loop containing nucleoside triphosphate hydrolases"/>
    <property type="match status" value="1"/>
</dbReference>
<name>R1AX46_9FIRM</name>
<dbReference type="NCBIfam" id="NF008750">
    <property type="entry name" value="PRK11784.1-2"/>
    <property type="match status" value="1"/>
</dbReference>
<reference evidence="3 4" key="1">
    <citation type="journal article" date="2015" name="Geomicrobiol. J.">
        <title>Caldisalinibacter kiritimatiensis gen. nov., sp. nov., a moderately thermohalophilic thiosulfate-reducing bacterium from a hypersaline microbial mat.</title>
        <authorList>
            <person name="Ben Hania W."/>
            <person name="Joseph M."/>
            <person name="Fiebig A."/>
            <person name="Bunk B."/>
            <person name="Klenk H.-P."/>
            <person name="Fardeau M.-L."/>
            <person name="Spring S."/>
        </authorList>
    </citation>
    <scope>NUCLEOTIDE SEQUENCE [LARGE SCALE GENOMIC DNA]</scope>
    <source>
        <strain evidence="3 4">L21-TH-D2</strain>
    </source>
</reference>